<dbReference type="Gene3D" id="1.10.1510.10">
    <property type="entry name" value="Uncharacterised protein YqeY/AIM41 PF09424, N-terminal domain"/>
    <property type="match status" value="1"/>
</dbReference>
<evidence type="ECO:0000313" key="1">
    <source>
        <dbReference type="EMBL" id="MFC3674022.1"/>
    </source>
</evidence>
<comment type="caution">
    <text evidence="1">The sequence shown here is derived from an EMBL/GenBank/DDBJ whole genome shotgun (WGS) entry which is preliminary data.</text>
</comment>
<dbReference type="PANTHER" id="PTHR28055">
    <property type="entry name" value="ALTERED INHERITANCE OF MITOCHONDRIA PROTEIN 41, MITOCHONDRIAL"/>
    <property type="match status" value="1"/>
</dbReference>
<organism evidence="1 2">
    <name type="scientific">Ferrovibrio xuzhouensis</name>
    <dbReference type="NCBI Taxonomy" id="1576914"/>
    <lineage>
        <taxon>Bacteria</taxon>
        <taxon>Pseudomonadati</taxon>
        <taxon>Pseudomonadota</taxon>
        <taxon>Alphaproteobacteria</taxon>
        <taxon>Rhodospirillales</taxon>
        <taxon>Rhodospirillaceae</taxon>
        <taxon>Ferrovibrio</taxon>
    </lineage>
</organism>
<dbReference type="InterPro" id="IPR003789">
    <property type="entry name" value="Asn/Gln_tRNA_amidoTrase-B-like"/>
</dbReference>
<dbReference type="EMBL" id="JBHRYJ010000001">
    <property type="protein sequence ID" value="MFC3674022.1"/>
    <property type="molecule type" value="Genomic_DNA"/>
</dbReference>
<name>A0ABV7VAZ0_9PROT</name>
<keyword evidence="2" id="KW-1185">Reference proteome</keyword>
<dbReference type="Pfam" id="PF09424">
    <property type="entry name" value="YqeY"/>
    <property type="match status" value="1"/>
</dbReference>
<dbReference type="InterPro" id="IPR023168">
    <property type="entry name" value="GatB_Yqey_C_2"/>
</dbReference>
<dbReference type="Proteomes" id="UP001595711">
    <property type="component" value="Unassembled WGS sequence"/>
</dbReference>
<dbReference type="InterPro" id="IPR019004">
    <property type="entry name" value="YqeY/Aim41"/>
</dbReference>
<accession>A0ABV7VAZ0</accession>
<dbReference type="RefSeq" id="WP_379720205.1">
    <property type="nucleotide sequence ID" value="NZ_JBHRYJ010000001.1"/>
</dbReference>
<proteinExistence type="predicted"/>
<dbReference type="InterPro" id="IPR042184">
    <property type="entry name" value="YqeY/Aim41_N"/>
</dbReference>
<sequence>MLRETLSQALKDAMKAKDARRTATLRLILAALKDRDIAARTDGADRTGIPETDILAMLQTMVRQRRESITAYEQGGRLDLVEQEKEEIAIIEAFLPQQLSEAEVEAATRAAIAEVGAQGIKDMGKAMAVLKAKYVGQMDFAKAAAVLKGLLT</sequence>
<dbReference type="PANTHER" id="PTHR28055:SF1">
    <property type="entry name" value="ALTERED INHERITANCE OF MITOCHONDRIA PROTEIN 41, MITOCHONDRIAL"/>
    <property type="match status" value="1"/>
</dbReference>
<gene>
    <name evidence="1" type="ORF">ACFOOQ_00600</name>
</gene>
<reference evidence="2" key="1">
    <citation type="journal article" date="2019" name="Int. J. Syst. Evol. Microbiol.">
        <title>The Global Catalogue of Microorganisms (GCM) 10K type strain sequencing project: providing services to taxonomists for standard genome sequencing and annotation.</title>
        <authorList>
            <consortium name="The Broad Institute Genomics Platform"/>
            <consortium name="The Broad Institute Genome Sequencing Center for Infectious Disease"/>
            <person name="Wu L."/>
            <person name="Ma J."/>
        </authorList>
    </citation>
    <scope>NUCLEOTIDE SEQUENCE [LARGE SCALE GENOMIC DNA]</scope>
    <source>
        <strain evidence="2">KCTC 42182</strain>
    </source>
</reference>
<dbReference type="SUPFAM" id="SSF89095">
    <property type="entry name" value="GatB/YqeY motif"/>
    <property type="match status" value="1"/>
</dbReference>
<dbReference type="Gene3D" id="1.10.10.410">
    <property type="match status" value="1"/>
</dbReference>
<evidence type="ECO:0000313" key="2">
    <source>
        <dbReference type="Proteomes" id="UP001595711"/>
    </source>
</evidence>
<protein>
    <submittedName>
        <fullName evidence="1">GatB/YqeY domain-containing protein</fullName>
    </submittedName>
</protein>